<sequence length="133" mass="14295">MKPRWRFYLIGFLVLMGFDTLSQLCFKLAALHAEPFAADPAWLLRVAGSPWVYGAIAGYLGAFVTYMSLLKHAPVGPAFAASHLNVVSVLILSAWLLHERLSLPELGGAVLIVLGILVLASAEQHDGRAPGDA</sequence>
<dbReference type="Gene3D" id="1.10.3730.20">
    <property type="match status" value="1"/>
</dbReference>
<organism evidence="13 14">
    <name type="scientific">Metallibacterium scheffleri</name>
    <dbReference type="NCBI Taxonomy" id="993689"/>
    <lineage>
        <taxon>Bacteria</taxon>
        <taxon>Pseudomonadati</taxon>
        <taxon>Pseudomonadota</taxon>
        <taxon>Gammaproteobacteria</taxon>
        <taxon>Lysobacterales</taxon>
        <taxon>Rhodanobacteraceae</taxon>
        <taxon>Metallibacterium</taxon>
    </lineage>
</organism>
<dbReference type="InterPro" id="IPR037185">
    <property type="entry name" value="EmrE-like"/>
</dbReference>
<dbReference type="RefSeq" id="WP_081126523.1">
    <property type="nucleotide sequence ID" value="NZ_LDOS01000001.1"/>
</dbReference>
<evidence type="ECO:0000256" key="11">
    <source>
        <dbReference type="SAM" id="Phobius"/>
    </source>
</evidence>
<keyword evidence="5" id="KW-0441">Lipid A biosynthesis</keyword>
<dbReference type="OrthoDB" id="7021040at2"/>
<keyword evidence="8 11" id="KW-1133">Transmembrane helix</keyword>
<evidence type="ECO:0000256" key="6">
    <source>
        <dbReference type="ARBA" id="ARBA00022692"/>
    </source>
</evidence>
<dbReference type="PANTHER" id="PTHR30561">
    <property type="entry name" value="SMR FAMILY PROTON-DEPENDENT DRUG EFFLUX TRANSPORTER SUGE"/>
    <property type="match status" value="1"/>
</dbReference>
<accession>A0A4S3KQ03</accession>
<feature type="transmembrane region" description="Helical" evidence="11">
    <location>
        <begin position="7"/>
        <end position="31"/>
    </location>
</feature>
<evidence type="ECO:0000256" key="9">
    <source>
        <dbReference type="ARBA" id="ARBA00023098"/>
    </source>
</evidence>
<dbReference type="InterPro" id="IPR000620">
    <property type="entry name" value="EamA_dom"/>
</dbReference>
<reference evidence="13 14" key="1">
    <citation type="submission" date="2017-02" db="EMBL/GenBank/DDBJ databases">
        <title>Whole genome sequencing of Metallibacterium scheffleri DSM 24874 (T).</title>
        <authorList>
            <person name="Kumar S."/>
            <person name="Patil P."/>
            <person name="Patil P.B."/>
        </authorList>
    </citation>
    <scope>NUCLEOTIDE SEQUENCE [LARGE SCALE GENOMIC DNA]</scope>
    <source>
        <strain evidence="13 14">DSM 24874</strain>
    </source>
</reference>
<comment type="caution">
    <text evidence="13">The sequence shown here is derived from an EMBL/GenBank/DDBJ whole genome shotgun (WGS) entry which is preliminary data.</text>
</comment>
<keyword evidence="9" id="KW-0443">Lipid metabolism</keyword>
<dbReference type="InterPro" id="IPR000390">
    <property type="entry name" value="Small_drug/metabolite_transptr"/>
</dbReference>
<comment type="subcellular location">
    <subcellularLocation>
        <location evidence="1">Cell membrane</location>
        <topology evidence="1">Multi-pass membrane protein</topology>
    </subcellularLocation>
</comment>
<dbReference type="GO" id="GO:0009245">
    <property type="term" value="P:lipid A biosynthetic process"/>
    <property type="evidence" value="ECO:0007669"/>
    <property type="project" value="UniProtKB-KW"/>
</dbReference>
<feature type="transmembrane region" description="Helical" evidence="11">
    <location>
        <begin position="103"/>
        <end position="122"/>
    </location>
</feature>
<name>A0A4S3KQ03_9GAMM</name>
<evidence type="ECO:0000259" key="12">
    <source>
        <dbReference type="Pfam" id="PF00892"/>
    </source>
</evidence>
<feature type="domain" description="EamA" evidence="12">
    <location>
        <begin position="42"/>
        <end position="119"/>
    </location>
</feature>
<dbReference type="SUPFAM" id="SSF103481">
    <property type="entry name" value="Multidrug resistance efflux transporter EmrE"/>
    <property type="match status" value="1"/>
</dbReference>
<gene>
    <name evidence="13" type="ORF">B1806_05135</name>
</gene>
<evidence type="ECO:0000256" key="3">
    <source>
        <dbReference type="ARBA" id="ARBA00022516"/>
    </source>
</evidence>
<keyword evidence="10 11" id="KW-0472">Membrane</keyword>
<keyword evidence="7" id="KW-0448">Lipopolysaccharide biosynthesis</keyword>
<evidence type="ECO:0000256" key="10">
    <source>
        <dbReference type="ARBA" id="ARBA00023136"/>
    </source>
</evidence>
<dbReference type="GO" id="GO:0009103">
    <property type="term" value="P:lipopolysaccharide biosynthetic process"/>
    <property type="evidence" value="ECO:0007669"/>
    <property type="project" value="UniProtKB-KW"/>
</dbReference>
<dbReference type="GO" id="GO:0022857">
    <property type="term" value="F:transmembrane transporter activity"/>
    <property type="evidence" value="ECO:0007669"/>
    <property type="project" value="InterPro"/>
</dbReference>
<dbReference type="STRING" id="993689.GCA_002077135_01204"/>
<proteinExistence type="predicted"/>
<keyword evidence="2" id="KW-1003">Cell membrane</keyword>
<dbReference type="Proteomes" id="UP000307749">
    <property type="component" value="Unassembled WGS sequence"/>
</dbReference>
<dbReference type="GO" id="GO:0005886">
    <property type="term" value="C:plasma membrane"/>
    <property type="evidence" value="ECO:0007669"/>
    <property type="project" value="UniProtKB-SubCell"/>
</dbReference>
<feature type="transmembrane region" description="Helical" evidence="11">
    <location>
        <begin position="51"/>
        <end position="70"/>
    </location>
</feature>
<evidence type="ECO:0000313" key="13">
    <source>
        <dbReference type="EMBL" id="THD11105.1"/>
    </source>
</evidence>
<evidence type="ECO:0000256" key="1">
    <source>
        <dbReference type="ARBA" id="ARBA00004651"/>
    </source>
</evidence>
<evidence type="ECO:0000256" key="5">
    <source>
        <dbReference type="ARBA" id="ARBA00022556"/>
    </source>
</evidence>
<dbReference type="Pfam" id="PF00892">
    <property type="entry name" value="EamA"/>
    <property type="match status" value="1"/>
</dbReference>
<keyword evidence="14" id="KW-1185">Reference proteome</keyword>
<keyword evidence="3" id="KW-0444">Lipid biosynthesis</keyword>
<keyword evidence="6 11" id="KW-0812">Transmembrane</keyword>
<evidence type="ECO:0000256" key="2">
    <source>
        <dbReference type="ARBA" id="ARBA00022475"/>
    </source>
</evidence>
<dbReference type="AlphaFoldDB" id="A0A4S3KQ03"/>
<evidence type="ECO:0000256" key="7">
    <source>
        <dbReference type="ARBA" id="ARBA00022985"/>
    </source>
</evidence>
<evidence type="ECO:0000313" key="14">
    <source>
        <dbReference type="Proteomes" id="UP000307749"/>
    </source>
</evidence>
<protein>
    <submittedName>
        <fullName evidence="13">EamA family transporter</fullName>
    </submittedName>
</protein>
<evidence type="ECO:0000256" key="8">
    <source>
        <dbReference type="ARBA" id="ARBA00022989"/>
    </source>
</evidence>
<dbReference type="PANTHER" id="PTHR30561:SF9">
    <property type="entry name" value="4-AMINO-4-DEOXY-L-ARABINOSE-PHOSPHOUNDECAPRENOL FLIPPASE SUBUNIT ARNF-RELATED"/>
    <property type="match status" value="1"/>
</dbReference>
<feature type="transmembrane region" description="Helical" evidence="11">
    <location>
        <begin position="77"/>
        <end position="97"/>
    </location>
</feature>
<keyword evidence="4" id="KW-0997">Cell inner membrane</keyword>
<dbReference type="EMBL" id="MWQO01000016">
    <property type="protein sequence ID" value="THD11105.1"/>
    <property type="molecule type" value="Genomic_DNA"/>
</dbReference>
<evidence type="ECO:0000256" key="4">
    <source>
        <dbReference type="ARBA" id="ARBA00022519"/>
    </source>
</evidence>